<feature type="transmembrane region" description="Helical" evidence="1">
    <location>
        <begin position="82"/>
        <end position="105"/>
    </location>
</feature>
<reference evidence="3" key="3">
    <citation type="journal article" date="2010" name="Genome Res.">
        <title>Population genomic sequencing of Coccidioides fungi reveals recent hybridization and transposon control.</title>
        <authorList>
            <person name="Neafsey D.E."/>
            <person name="Barker B.M."/>
            <person name="Sharpton T.J."/>
            <person name="Stajich J.E."/>
            <person name="Park D.J."/>
            <person name="Whiston E."/>
            <person name="Hung C.-Y."/>
            <person name="McMahan C."/>
            <person name="White J."/>
            <person name="Sykes S."/>
            <person name="Heiman D."/>
            <person name="Young S."/>
            <person name="Zeng Q."/>
            <person name="Abouelleil A."/>
            <person name="Aftuck L."/>
            <person name="Bessette D."/>
            <person name="Brown A."/>
            <person name="FitzGerald M."/>
            <person name="Lui A."/>
            <person name="Macdonald J.P."/>
            <person name="Priest M."/>
            <person name="Orbach M.J."/>
            <person name="Galgiani J.N."/>
            <person name="Kirkland T.N."/>
            <person name="Cole G.T."/>
            <person name="Birren B.W."/>
            <person name="Henn M.R."/>
            <person name="Taylor J.W."/>
            <person name="Rounsley S.D."/>
        </authorList>
    </citation>
    <scope>NUCLEOTIDE SEQUENCE [LARGE SCALE GENOMIC DNA]</scope>
    <source>
        <strain evidence="3">RMSCC 3488</strain>
    </source>
</reference>
<proteinExistence type="predicted"/>
<protein>
    <submittedName>
        <fullName evidence="2">Uncharacterized protein</fullName>
    </submittedName>
</protein>
<evidence type="ECO:0000313" key="2">
    <source>
        <dbReference type="EMBL" id="KMM66501.1"/>
    </source>
</evidence>
<sequence length="748" mass="82409">MSEKLLSHHLDPEYMIPLQDFSVNEGPASADTREHHRSPENSDLLGERIASLEALDSDDDDDTLEKCAERRKVVLARSRPRALWHFLLFHAVPLGVALFLIVFNIKTHFYGTDGSTVNLLQFAAKAHEVLMQASIVTVMIAYIQYLLTNKFAIPFGAIFSVYHIGNVAYLMSPEFFASLTTPWLSVAMKIVFLLFIPFSIALASAVGPSSAIAMLPRFGNYTLPDYTDLALNLTSAELYPGVIDKTLSVGFIAAGWGDLYNLPVIGLTDNIKTGLQRDHQNGPTNIMPPLHSVLRPAMDRTMYVQYAPNGTLATVQHIPVSLALAEAAQKALDNWDHGTKVETSVRMPQPYVSVLCELNAIKGENDTRPIQFPDTYIAPLVGKHAPGSMPRLNPTNVINYTDITRKELWEAAKKDIHGQMIWVDDIKVSRPVSTRPLGVIVVHSEFCEIDEPFLTTSACLIGSTWANTTSSLEFGYERDILLSRQIKSSLSTASLATLPSWSRSPISLSKSWAESLNPTTKVQNQTVADNLLQAMPITPNICPTGGNYSLEYERETGGAILTSYGRPFMHEALVASMIVSGLSGAAGPAQLGNLTFNSESKKWTWKYEDLGIPWETVTMELSEPPGVQFIFGSQAAGYVWNTTGTSTKLSICVLLIYCLYTVAYVLYTFFSGRSSRAWATTSELTALAMNSTPTSVLDNTSAGIANTDTFKHHISVQEVEANRRLELIFNQDKADRGALRRVGVGKYY</sequence>
<dbReference type="Proteomes" id="UP000054567">
    <property type="component" value="Unassembled WGS sequence"/>
</dbReference>
<dbReference type="EMBL" id="DS268109">
    <property type="protein sequence ID" value="KMM66501.1"/>
    <property type="molecule type" value="Genomic_DNA"/>
</dbReference>
<evidence type="ECO:0000256" key="1">
    <source>
        <dbReference type="SAM" id="Phobius"/>
    </source>
</evidence>
<gene>
    <name evidence="2" type="ORF">CPAG_02840</name>
</gene>
<organism evidence="2 3">
    <name type="scientific">Coccidioides posadasii RMSCC 3488</name>
    <dbReference type="NCBI Taxonomy" id="454284"/>
    <lineage>
        <taxon>Eukaryota</taxon>
        <taxon>Fungi</taxon>
        <taxon>Dikarya</taxon>
        <taxon>Ascomycota</taxon>
        <taxon>Pezizomycotina</taxon>
        <taxon>Eurotiomycetes</taxon>
        <taxon>Eurotiomycetidae</taxon>
        <taxon>Onygenales</taxon>
        <taxon>Onygenaceae</taxon>
        <taxon>Coccidioides</taxon>
    </lineage>
</organism>
<feature type="transmembrane region" description="Helical" evidence="1">
    <location>
        <begin position="183"/>
        <end position="207"/>
    </location>
</feature>
<name>A0A0J6F0U6_COCPO</name>
<feature type="transmembrane region" description="Helical" evidence="1">
    <location>
        <begin position="648"/>
        <end position="670"/>
    </location>
</feature>
<evidence type="ECO:0000313" key="3">
    <source>
        <dbReference type="Proteomes" id="UP000054567"/>
    </source>
</evidence>
<accession>A0A0J6F0U6</accession>
<keyword evidence="1" id="KW-0472">Membrane</keyword>
<dbReference type="AlphaFoldDB" id="A0A0J6F0U6"/>
<feature type="transmembrane region" description="Helical" evidence="1">
    <location>
        <begin position="152"/>
        <end position="171"/>
    </location>
</feature>
<keyword evidence="1" id="KW-1133">Transmembrane helix</keyword>
<dbReference type="VEuPathDB" id="FungiDB:CPAG_02840"/>
<dbReference type="OrthoDB" id="5342924at2759"/>
<feature type="transmembrane region" description="Helical" evidence="1">
    <location>
        <begin position="129"/>
        <end position="147"/>
    </location>
</feature>
<reference evidence="3" key="2">
    <citation type="journal article" date="2009" name="Genome Res.">
        <title>Comparative genomic analyses of the human fungal pathogens Coccidioides and their relatives.</title>
        <authorList>
            <person name="Sharpton T.J."/>
            <person name="Stajich J.E."/>
            <person name="Rounsley S.D."/>
            <person name="Gardner M.J."/>
            <person name="Wortman J.R."/>
            <person name="Jordar V.S."/>
            <person name="Maiti R."/>
            <person name="Kodira C.D."/>
            <person name="Neafsey D.E."/>
            <person name="Zeng Q."/>
            <person name="Hung C.-Y."/>
            <person name="McMahan C."/>
            <person name="Muszewska A."/>
            <person name="Grynberg M."/>
            <person name="Mandel M.A."/>
            <person name="Kellner E.M."/>
            <person name="Barker B.M."/>
            <person name="Galgiani J.N."/>
            <person name="Orbach M.J."/>
            <person name="Kirkland T.N."/>
            <person name="Cole G.T."/>
            <person name="Henn M.R."/>
            <person name="Birren B.W."/>
            <person name="Taylor J.W."/>
        </authorList>
    </citation>
    <scope>NUCLEOTIDE SEQUENCE [LARGE SCALE GENOMIC DNA]</scope>
    <source>
        <strain evidence="3">RMSCC 3488</strain>
    </source>
</reference>
<keyword evidence="1" id="KW-0812">Transmembrane</keyword>
<reference evidence="2 3" key="1">
    <citation type="submission" date="2007-06" db="EMBL/GenBank/DDBJ databases">
        <title>The Genome Sequence of Coccidioides posadasii RMSCC_3488.</title>
        <authorList>
            <consortium name="Coccidioides Genome Resources Consortium"/>
            <consortium name="The Broad Institute Genome Sequencing Platform"/>
            <person name="Henn M.R."/>
            <person name="Sykes S."/>
            <person name="Young S."/>
            <person name="Jaffe D."/>
            <person name="Berlin A."/>
            <person name="Alvarez P."/>
            <person name="Butler J."/>
            <person name="Gnerre S."/>
            <person name="Grabherr M."/>
            <person name="Mauceli E."/>
            <person name="Brockman W."/>
            <person name="Kodira C."/>
            <person name="Alvarado L."/>
            <person name="Zeng Q."/>
            <person name="Crawford M."/>
            <person name="Antoine C."/>
            <person name="Devon K."/>
            <person name="Galgiani J."/>
            <person name="Orsborn K."/>
            <person name="Lewis M.L."/>
            <person name="Nusbaum C."/>
            <person name="Galagan J."/>
            <person name="Birren B."/>
        </authorList>
    </citation>
    <scope>NUCLEOTIDE SEQUENCE [LARGE SCALE GENOMIC DNA]</scope>
    <source>
        <strain evidence="2 3">RMSCC 3488</strain>
    </source>
</reference>